<dbReference type="Gene3D" id="1.25.40.10">
    <property type="entry name" value="Tetratricopeptide repeat domain"/>
    <property type="match status" value="1"/>
</dbReference>
<keyword evidence="3" id="KW-1185">Reference proteome</keyword>
<gene>
    <name evidence="2" type="ORF">W5A_10809</name>
</gene>
<protein>
    <recommendedName>
        <fullName evidence="4">TPR repeat-containing protein</fullName>
    </recommendedName>
</protein>
<feature type="chain" id="PRO_5003636021" description="TPR repeat-containing protein" evidence="1">
    <location>
        <begin position="22"/>
        <end position="372"/>
    </location>
</feature>
<dbReference type="InterPro" id="IPR011990">
    <property type="entry name" value="TPR-like_helical_dom_sf"/>
</dbReference>
<dbReference type="Proteomes" id="UP000005938">
    <property type="component" value="Unassembled WGS sequence"/>
</dbReference>
<sequence length="372" mass="43169">MRFLYVLLAFFSTALISTTNAHNSVALIQKDTLQDLLDFADKLNSDYINGDGSFFYKNFNTEKLREFDTNEDPSLGRSVREGLKAIGKRIHNDIESGSYYDFINYYEDNDDGSLHLIFRIFSEETGINYHDYSLRYQNNKLQIEDIYIYLTGESYLTTLIQIHQATNSKATNSKKPKTDALKINSFFKLYQNGNYKLAYLMLNSVKDREKLSRGLLILKAQVALKYSEDSYIETMEYLLKKYPNDPSIALMSVDYYYTKKDFNAVFKALDILEETTGDDFLNYNRGNFAFELEEYDLALEYFQKVVKEYATFITGKLALLITYDKLEQYEVCIPLLDDLINTNGITKNDLDAYVSTELISLSKSAPYKKWKS</sequence>
<accession>I0W9G5</accession>
<name>I0W9G5_9FLAO</name>
<evidence type="ECO:0000256" key="1">
    <source>
        <dbReference type="SAM" id="SignalP"/>
    </source>
</evidence>
<dbReference type="EMBL" id="AJJU01000023">
    <property type="protein sequence ID" value="EID73031.1"/>
    <property type="molecule type" value="Genomic_DNA"/>
</dbReference>
<dbReference type="AlphaFoldDB" id="I0W9G5"/>
<keyword evidence="1" id="KW-0732">Signal</keyword>
<dbReference type="STRING" id="946077.W5A_10809"/>
<comment type="caution">
    <text evidence="2">The sequence shown here is derived from an EMBL/GenBank/DDBJ whole genome shotgun (WGS) entry which is preliminary data.</text>
</comment>
<dbReference type="RefSeq" id="WP_008240444.1">
    <property type="nucleotide sequence ID" value="NZ_AJJU01000023.1"/>
</dbReference>
<evidence type="ECO:0000313" key="2">
    <source>
        <dbReference type="EMBL" id="EID73031.1"/>
    </source>
</evidence>
<dbReference type="eggNOG" id="ENOG5031DBU">
    <property type="taxonomic scope" value="Bacteria"/>
</dbReference>
<feature type="signal peptide" evidence="1">
    <location>
        <begin position="1"/>
        <end position="21"/>
    </location>
</feature>
<dbReference type="OrthoDB" id="1198805at2"/>
<evidence type="ECO:0008006" key="4">
    <source>
        <dbReference type="Google" id="ProtNLM"/>
    </source>
</evidence>
<reference evidence="2 3" key="1">
    <citation type="journal article" date="2012" name="J. Bacteriol.">
        <title>Genome Sequence of the Halotolerant Bacterium Imtechella halotolerans K1T.</title>
        <authorList>
            <person name="Kumar S."/>
            <person name="Vikram S."/>
            <person name="Subramanian S."/>
            <person name="Raghava G.P."/>
            <person name="Pinnaka A.K."/>
        </authorList>
    </citation>
    <scope>NUCLEOTIDE SEQUENCE [LARGE SCALE GENOMIC DNA]</scope>
    <source>
        <strain evidence="2 3">K1</strain>
    </source>
</reference>
<proteinExistence type="predicted"/>
<dbReference type="SUPFAM" id="SSF48452">
    <property type="entry name" value="TPR-like"/>
    <property type="match status" value="1"/>
</dbReference>
<organism evidence="2 3">
    <name type="scientific">Imtechella halotolerans K1</name>
    <dbReference type="NCBI Taxonomy" id="946077"/>
    <lineage>
        <taxon>Bacteria</taxon>
        <taxon>Pseudomonadati</taxon>
        <taxon>Bacteroidota</taxon>
        <taxon>Flavobacteriia</taxon>
        <taxon>Flavobacteriales</taxon>
        <taxon>Flavobacteriaceae</taxon>
        <taxon>Imtechella</taxon>
    </lineage>
</organism>
<evidence type="ECO:0000313" key="3">
    <source>
        <dbReference type="Proteomes" id="UP000005938"/>
    </source>
</evidence>